<feature type="transmembrane region" description="Helical" evidence="1">
    <location>
        <begin position="107"/>
        <end position="126"/>
    </location>
</feature>
<feature type="transmembrane region" description="Helical" evidence="1">
    <location>
        <begin position="147"/>
        <end position="169"/>
    </location>
</feature>
<keyword evidence="1" id="KW-0472">Membrane</keyword>
<proteinExistence type="predicted"/>
<feature type="transmembrane region" description="Helical" evidence="1">
    <location>
        <begin position="175"/>
        <end position="193"/>
    </location>
</feature>
<dbReference type="GO" id="GO:0080120">
    <property type="term" value="P:CAAX-box protein maturation"/>
    <property type="evidence" value="ECO:0007669"/>
    <property type="project" value="UniProtKB-ARBA"/>
</dbReference>
<dbReference type="PANTHER" id="PTHR39430:SF1">
    <property type="entry name" value="PROTEASE"/>
    <property type="match status" value="1"/>
</dbReference>
<keyword evidence="1" id="KW-0812">Transmembrane</keyword>
<accession>A0A0G1CHH6</accession>
<organism evidence="3 4">
    <name type="scientific">Candidatus Gottesmanbacteria bacterium GW2011_GWA1_43_11</name>
    <dbReference type="NCBI Taxonomy" id="1618436"/>
    <lineage>
        <taxon>Bacteria</taxon>
        <taxon>Candidatus Gottesmaniibacteriota</taxon>
    </lineage>
</organism>
<dbReference type="Pfam" id="PF02517">
    <property type="entry name" value="Rce1-like"/>
    <property type="match status" value="1"/>
</dbReference>
<evidence type="ECO:0000313" key="3">
    <source>
        <dbReference type="EMBL" id="KKS84934.1"/>
    </source>
</evidence>
<feature type="transmembrane region" description="Helical" evidence="1">
    <location>
        <begin position="76"/>
        <end position="95"/>
    </location>
</feature>
<feature type="domain" description="CAAX prenyl protease 2/Lysostaphin resistance protein A-like" evidence="2">
    <location>
        <begin position="111"/>
        <end position="212"/>
    </location>
</feature>
<gene>
    <name evidence="3" type="ORF">UV59_C0012G0027</name>
</gene>
<dbReference type="STRING" id="1618436.UV59_C0012G0027"/>
<evidence type="ECO:0000313" key="4">
    <source>
        <dbReference type="Proteomes" id="UP000034543"/>
    </source>
</evidence>
<feature type="transmembrane region" description="Helical" evidence="1">
    <location>
        <begin position="7"/>
        <end position="26"/>
    </location>
</feature>
<evidence type="ECO:0000259" key="2">
    <source>
        <dbReference type="Pfam" id="PF02517"/>
    </source>
</evidence>
<dbReference type="PANTHER" id="PTHR39430">
    <property type="entry name" value="MEMBRANE-ASSOCIATED PROTEASE-RELATED"/>
    <property type="match status" value="1"/>
</dbReference>
<dbReference type="EMBL" id="LCFB01000012">
    <property type="protein sequence ID" value="KKS84934.1"/>
    <property type="molecule type" value="Genomic_DNA"/>
</dbReference>
<protein>
    <recommendedName>
        <fullName evidence="2">CAAX prenyl protease 2/Lysostaphin resistance protein A-like domain-containing protein</fullName>
    </recommendedName>
</protein>
<reference evidence="3 4" key="1">
    <citation type="journal article" date="2015" name="Nature">
        <title>rRNA introns, odd ribosomes, and small enigmatic genomes across a large radiation of phyla.</title>
        <authorList>
            <person name="Brown C.T."/>
            <person name="Hug L.A."/>
            <person name="Thomas B.C."/>
            <person name="Sharon I."/>
            <person name="Castelle C.J."/>
            <person name="Singh A."/>
            <person name="Wilkins M.J."/>
            <person name="Williams K.H."/>
            <person name="Banfield J.F."/>
        </authorList>
    </citation>
    <scope>NUCLEOTIDE SEQUENCE [LARGE SCALE GENOMIC DNA]</scope>
</reference>
<comment type="caution">
    <text evidence="3">The sequence shown here is derived from an EMBL/GenBank/DDBJ whole genome shotgun (WGS) entry which is preliminary data.</text>
</comment>
<keyword evidence="1" id="KW-1133">Transmembrane helix</keyword>
<dbReference type="GO" id="GO:0004175">
    <property type="term" value="F:endopeptidase activity"/>
    <property type="evidence" value="ECO:0007669"/>
    <property type="project" value="UniProtKB-ARBA"/>
</dbReference>
<sequence>MDKQSAYLTKLYTIWGSIVVVWAIYRAKFMLPEVVDEFLVKPLVFLGPVLYFVLIYEKRSLASIGWQSKKFMRDVYLGIGFAAIFTVLGVVANFLKYGTINLNPVVPITGTTLLIALILSIVTSLTEETLVRGFLFSRLVGAYRNQFKGLVISTLMYLVILTPIILTRLQLTPQSLMILLVSNIIMSAANSMIYYETRSIALPVFIHAFWNMSAVLYL</sequence>
<name>A0A0G1CHH6_9BACT</name>
<dbReference type="AlphaFoldDB" id="A0A0G1CHH6"/>
<dbReference type="InterPro" id="IPR003675">
    <property type="entry name" value="Rce1/LyrA-like_dom"/>
</dbReference>
<dbReference type="Proteomes" id="UP000034543">
    <property type="component" value="Unassembled WGS sequence"/>
</dbReference>
<evidence type="ECO:0000256" key="1">
    <source>
        <dbReference type="SAM" id="Phobius"/>
    </source>
</evidence>
<feature type="transmembrane region" description="Helical" evidence="1">
    <location>
        <begin position="38"/>
        <end position="56"/>
    </location>
</feature>